<accession>A0A163KMK0</accession>
<evidence type="ECO:0000256" key="1">
    <source>
        <dbReference type="SAM" id="MobiDB-lite"/>
    </source>
</evidence>
<sequence>MNKTLRREELPFVRSFVRSFVIVIARRRRRRRRRLRRSRVKVVGKIKVMKKQRRSKKKNWRGKNMVIGPKCGD</sequence>
<dbReference type="InParanoid" id="A0A163KMK0"/>
<feature type="region of interest" description="Disordered" evidence="1">
    <location>
        <begin position="47"/>
        <end position="73"/>
    </location>
</feature>
<evidence type="ECO:0000313" key="2">
    <source>
        <dbReference type="EMBL" id="SAM08465.1"/>
    </source>
</evidence>
<dbReference type="Proteomes" id="UP000078561">
    <property type="component" value="Unassembled WGS sequence"/>
</dbReference>
<evidence type="ECO:0000313" key="3">
    <source>
        <dbReference type="Proteomes" id="UP000078561"/>
    </source>
</evidence>
<dbReference type="EMBL" id="LT554895">
    <property type="protein sequence ID" value="SAM08465.1"/>
    <property type="molecule type" value="Genomic_DNA"/>
</dbReference>
<name>A0A163KMK0_ABSGL</name>
<organism evidence="2">
    <name type="scientific">Absidia glauca</name>
    <name type="common">Pin mould</name>
    <dbReference type="NCBI Taxonomy" id="4829"/>
    <lineage>
        <taxon>Eukaryota</taxon>
        <taxon>Fungi</taxon>
        <taxon>Fungi incertae sedis</taxon>
        <taxon>Mucoromycota</taxon>
        <taxon>Mucoromycotina</taxon>
        <taxon>Mucoromycetes</taxon>
        <taxon>Mucorales</taxon>
        <taxon>Cunninghamellaceae</taxon>
        <taxon>Absidia</taxon>
    </lineage>
</organism>
<proteinExistence type="predicted"/>
<keyword evidence="3" id="KW-1185">Reference proteome</keyword>
<protein>
    <submittedName>
        <fullName evidence="2">Uncharacterized protein</fullName>
    </submittedName>
</protein>
<dbReference type="AlphaFoldDB" id="A0A163KMK0"/>
<gene>
    <name evidence="2" type="primary">ABSGL_14128.1 scaffold 14385</name>
</gene>
<reference evidence="2" key="1">
    <citation type="submission" date="2016-04" db="EMBL/GenBank/DDBJ databases">
        <authorList>
            <person name="Evans L.H."/>
            <person name="Alamgir A."/>
            <person name="Owens N."/>
            <person name="Weber N.D."/>
            <person name="Virtaneva K."/>
            <person name="Barbian K."/>
            <person name="Babar A."/>
            <person name="Rosenke K."/>
        </authorList>
    </citation>
    <scope>NUCLEOTIDE SEQUENCE [LARGE SCALE GENOMIC DNA]</scope>
    <source>
        <strain evidence="2">CBS 101.48</strain>
    </source>
</reference>
<feature type="compositionally biased region" description="Basic residues" evidence="1">
    <location>
        <begin position="47"/>
        <end position="61"/>
    </location>
</feature>